<accession>A0A7W9J860</accession>
<organism evidence="1 2">
    <name type="scientific">Kribbella italica</name>
    <dbReference type="NCBI Taxonomy" id="1540520"/>
    <lineage>
        <taxon>Bacteria</taxon>
        <taxon>Bacillati</taxon>
        <taxon>Actinomycetota</taxon>
        <taxon>Actinomycetes</taxon>
        <taxon>Propionibacteriales</taxon>
        <taxon>Kribbellaceae</taxon>
        <taxon>Kribbella</taxon>
    </lineage>
</organism>
<evidence type="ECO:0000313" key="1">
    <source>
        <dbReference type="EMBL" id="MBB5837401.1"/>
    </source>
</evidence>
<dbReference type="Proteomes" id="UP000549971">
    <property type="component" value="Unassembled WGS sequence"/>
</dbReference>
<protein>
    <submittedName>
        <fullName evidence="1">2'-hydroxyisoflavone reductase</fullName>
        <ecNumber evidence="1">1.3.1.45</ecNumber>
    </submittedName>
</protein>
<comment type="caution">
    <text evidence="1">The sequence shown here is derived from an EMBL/GenBank/DDBJ whole genome shotgun (WGS) entry which is preliminary data.</text>
</comment>
<dbReference type="EMBL" id="JACHMY010000001">
    <property type="protein sequence ID" value="MBB5837401.1"/>
    <property type="molecule type" value="Genomic_DNA"/>
</dbReference>
<gene>
    <name evidence="1" type="ORF">HDA39_004135</name>
</gene>
<dbReference type="InterPro" id="IPR036291">
    <property type="entry name" value="NAD(P)-bd_dom_sf"/>
</dbReference>
<dbReference type="RefSeq" id="WP_184797399.1">
    <property type="nucleotide sequence ID" value="NZ_JACHMY010000001.1"/>
</dbReference>
<evidence type="ECO:0000313" key="2">
    <source>
        <dbReference type="Proteomes" id="UP000549971"/>
    </source>
</evidence>
<dbReference type="AlphaFoldDB" id="A0A7W9J860"/>
<reference evidence="1 2" key="1">
    <citation type="submission" date="2020-08" db="EMBL/GenBank/DDBJ databases">
        <title>Sequencing the genomes of 1000 actinobacteria strains.</title>
        <authorList>
            <person name="Klenk H.-P."/>
        </authorList>
    </citation>
    <scope>NUCLEOTIDE SEQUENCE [LARGE SCALE GENOMIC DNA]</scope>
    <source>
        <strain evidence="1 2">DSM 28967</strain>
    </source>
</reference>
<dbReference type="GO" id="GO:0047526">
    <property type="term" value="F:2'-hydroxyisoflavone reductase activity"/>
    <property type="evidence" value="ECO:0007669"/>
    <property type="project" value="UniProtKB-EC"/>
</dbReference>
<name>A0A7W9J860_9ACTN</name>
<keyword evidence="2" id="KW-1185">Reference proteome</keyword>
<sequence>MKLLVLGGTKNLGRHVVEAALRDGHEVTLFNRGQTNPDLFPEVERIVGERAAPGVLAAGEWDGVIDMSGFLVRDVLRSAAVLRDRVGHYTFMSTIGVYADQRTPHQSEDAELLPWPTDAPEDVFSVDLYGPSKVRAEAILTDLYGDRTAAIRSGFVVGPYNPDFGNWGQAIATMSTLECAARPDQPIQWLDARDLADFLLLVTTQRLAGPFTAVSETWTMRDLAEAWRSVVPAELAVDWAPEIDRFHLPHDGSNDGTFQLDNARATAAGLRVRPPAASALDCVRWIREGNVPPPPPH</sequence>
<proteinExistence type="predicted"/>
<dbReference type="EC" id="1.3.1.45" evidence="1"/>
<dbReference type="Gene3D" id="3.40.50.720">
    <property type="entry name" value="NAD(P)-binding Rossmann-like Domain"/>
    <property type="match status" value="1"/>
</dbReference>
<dbReference type="SUPFAM" id="SSF51735">
    <property type="entry name" value="NAD(P)-binding Rossmann-fold domains"/>
    <property type="match status" value="1"/>
</dbReference>
<keyword evidence="1" id="KW-0560">Oxidoreductase</keyword>